<feature type="binding site" evidence="11">
    <location>
        <position position="168"/>
    </location>
    <ligand>
        <name>substrate</name>
    </ligand>
</feature>
<evidence type="ECO:0000256" key="12">
    <source>
        <dbReference type="PIRSR" id="PIRSR001400-3"/>
    </source>
</evidence>
<keyword evidence="5 9" id="KW-0964">Secreted</keyword>
<sequence>MKIKKVKAREILDSRGNPTIETEVYLEDKSVGVASIASGSSTGKYEAHELRDKDPNRFNGMGVLQAVKNVNQEISPKIVGMDASYQGKLDQLLISLDGTQDKSRLGANAILSVSQAVLEASASSYKLPIYRYIQQKYGMVGKKIIMPTPSFNLINGGKHGANNLDFQEFHLVPSTRKTYSQALECGDEVYQELKKVLIYRGAIYSLGDEGGYAPRLFTNLDALEVLMEAIKNTKHEFGRDVFVGLDVAANNFYKNGKYTIRDRAQPFSEKEMVEYYQALNNQYHLFSLEDGLVEDDWEGWVQLTKILSQNTLLIGDDLLATNLQRLNKAIEKKACTGILIKPNQVGTISETINVIDVAHKADWKVIVSHRSGETNDDFIADFAVGVGADYTKFGAPARGERTVKYNRLLKIEEELKLQK</sequence>
<dbReference type="EC" id="4.2.1.11" evidence="3 9"/>
<feature type="binding site" evidence="9">
    <location>
        <position position="167"/>
    </location>
    <ligand>
        <name>(2R)-2-phosphoglycerate</name>
        <dbReference type="ChEBI" id="CHEBI:58289"/>
    </ligand>
</feature>
<feature type="binding site" evidence="9">
    <location>
        <position position="371"/>
    </location>
    <ligand>
        <name>(2R)-2-phosphoglycerate</name>
        <dbReference type="ChEBI" id="CHEBI:58289"/>
    </ligand>
</feature>
<dbReference type="SFLD" id="SFLDS00001">
    <property type="entry name" value="Enolase"/>
    <property type="match status" value="1"/>
</dbReference>
<dbReference type="SFLD" id="SFLDF00002">
    <property type="entry name" value="enolase"/>
    <property type="match status" value="1"/>
</dbReference>
<evidence type="ECO:0000256" key="10">
    <source>
        <dbReference type="PIRSR" id="PIRSR001400-1"/>
    </source>
</evidence>
<evidence type="ECO:0000313" key="15">
    <source>
        <dbReference type="EMBL" id="PIS09628.1"/>
    </source>
</evidence>
<feature type="active site" description="Proton donor" evidence="9 10">
    <location>
        <position position="209"/>
    </location>
</feature>
<evidence type="ECO:0000256" key="9">
    <source>
        <dbReference type="HAMAP-Rule" id="MF_00318"/>
    </source>
</evidence>
<feature type="binding site" evidence="9">
    <location>
        <position position="370"/>
    </location>
    <ligand>
        <name>(2R)-2-phosphoglycerate</name>
        <dbReference type="ChEBI" id="CHEBI:58289"/>
    </ligand>
</feature>
<comment type="caution">
    <text evidence="15">The sequence shown here is derived from an EMBL/GenBank/DDBJ whole genome shotgun (WGS) entry which is preliminary data.</text>
</comment>
<gene>
    <name evidence="9" type="primary">eno</name>
    <name evidence="15" type="ORF">COT75_00290</name>
</gene>
<dbReference type="SUPFAM" id="SSF54826">
    <property type="entry name" value="Enolase N-terminal domain-like"/>
    <property type="match status" value="1"/>
</dbReference>
<name>A0A2H0WCH2_9BACT</name>
<dbReference type="Gene3D" id="3.20.20.120">
    <property type="entry name" value="Enolase-like C-terminal domain"/>
    <property type="match status" value="1"/>
</dbReference>
<dbReference type="PROSITE" id="PS00164">
    <property type="entry name" value="ENOLASE"/>
    <property type="match status" value="1"/>
</dbReference>
<keyword evidence="6 9" id="KW-0460">Magnesium</keyword>
<dbReference type="Gene3D" id="3.30.390.10">
    <property type="entry name" value="Enolase-like, N-terminal domain"/>
    <property type="match status" value="1"/>
</dbReference>
<dbReference type="NCBIfam" id="TIGR01060">
    <property type="entry name" value="eno"/>
    <property type="match status" value="1"/>
</dbReference>
<organism evidence="15 16">
    <name type="scientific">Candidatus Beckwithbacteria bacterium CG10_big_fil_rev_8_21_14_0_10_34_10</name>
    <dbReference type="NCBI Taxonomy" id="1974495"/>
    <lineage>
        <taxon>Bacteria</taxon>
        <taxon>Candidatus Beckwithiibacteriota</taxon>
    </lineage>
</organism>
<dbReference type="InterPro" id="IPR020810">
    <property type="entry name" value="Enolase_C"/>
</dbReference>
<evidence type="ECO:0000256" key="4">
    <source>
        <dbReference type="ARBA" id="ARBA00017068"/>
    </source>
</evidence>
<dbReference type="GO" id="GO:0004634">
    <property type="term" value="F:phosphopyruvate hydratase activity"/>
    <property type="evidence" value="ECO:0007669"/>
    <property type="project" value="UniProtKB-UniRule"/>
</dbReference>
<accession>A0A2H0WCH2</accession>
<dbReference type="InterPro" id="IPR029017">
    <property type="entry name" value="Enolase-like_N"/>
</dbReference>
<dbReference type="EMBL" id="PEZT01000001">
    <property type="protein sequence ID" value="PIS09628.1"/>
    <property type="molecule type" value="Genomic_DNA"/>
</dbReference>
<comment type="function">
    <text evidence="9">Catalyzes the reversible conversion of 2-phosphoglycerate (2-PG) into phosphoenolpyruvate (PEP). It is essential for the degradation of carbohydrates via glycolysis.</text>
</comment>
<feature type="binding site" evidence="11">
    <location>
        <position position="316"/>
    </location>
    <ligand>
        <name>substrate</name>
    </ligand>
</feature>
<evidence type="ECO:0000256" key="3">
    <source>
        <dbReference type="ARBA" id="ARBA00012058"/>
    </source>
</evidence>
<feature type="binding site" evidence="9">
    <location>
        <position position="341"/>
    </location>
    <ligand>
        <name>(2R)-2-phosphoglycerate</name>
        <dbReference type="ChEBI" id="CHEBI:58289"/>
    </ligand>
</feature>
<dbReference type="InterPro" id="IPR020809">
    <property type="entry name" value="Enolase_CS"/>
</dbReference>
<feature type="binding site" evidence="11">
    <location>
        <position position="159"/>
    </location>
    <ligand>
        <name>substrate</name>
    </ligand>
</feature>
<dbReference type="AlphaFoldDB" id="A0A2H0WCH2"/>
<keyword evidence="15" id="KW-0670">Pyruvate</keyword>
<dbReference type="GO" id="GO:0009986">
    <property type="term" value="C:cell surface"/>
    <property type="evidence" value="ECO:0007669"/>
    <property type="project" value="UniProtKB-SubCell"/>
</dbReference>
<keyword evidence="9 12" id="KW-0479">Metal-binding</keyword>
<dbReference type="Pfam" id="PF00113">
    <property type="entry name" value="Enolase_C"/>
    <property type="match status" value="1"/>
</dbReference>
<feature type="domain" description="Enolase C-terminal TIM barrel" evidence="13">
    <location>
        <begin position="143"/>
        <end position="417"/>
    </location>
</feature>
<comment type="subcellular location">
    <subcellularLocation>
        <location evidence="9">Cytoplasm</location>
    </subcellularLocation>
    <subcellularLocation>
        <location evidence="9">Secreted</location>
    </subcellularLocation>
    <subcellularLocation>
        <location evidence="9">Cell surface</location>
    </subcellularLocation>
    <text evidence="9">Fractions of enolase are present in both the cytoplasm and on the cell surface.</text>
</comment>
<feature type="binding site" evidence="9 12">
    <location>
        <position position="289"/>
    </location>
    <ligand>
        <name>Mg(2+)</name>
        <dbReference type="ChEBI" id="CHEBI:18420"/>
    </ligand>
</feature>
<dbReference type="SMART" id="SM01193">
    <property type="entry name" value="Enolase_N"/>
    <property type="match status" value="1"/>
</dbReference>
<proteinExistence type="inferred from homology"/>
<dbReference type="UniPathway" id="UPA00109">
    <property type="reaction ID" value="UER00187"/>
</dbReference>
<dbReference type="PANTHER" id="PTHR11902:SF1">
    <property type="entry name" value="ENOLASE"/>
    <property type="match status" value="1"/>
</dbReference>
<comment type="pathway">
    <text evidence="1 9">Carbohydrate degradation; glycolysis; pyruvate from D-glyceraldehyde 3-phosphate: step 4/5.</text>
</comment>
<comment type="cofactor">
    <cofactor evidence="12">
        <name>Mg(2+)</name>
        <dbReference type="ChEBI" id="CHEBI:18420"/>
    </cofactor>
    <text evidence="12">Mg(2+) is required for catalysis and for stabilizing the dimer.</text>
</comment>
<dbReference type="PIRSF" id="PIRSF001400">
    <property type="entry name" value="Enolase"/>
    <property type="match status" value="1"/>
</dbReference>
<dbReference type="HAMAP" id="MF_00318">
    <property type="entry name" value="Enolase"/>
    <property type="match status" value="1"/>
</dbReference>
<feature type="binding site" evidence="9 12">
    <location>
        <position position="246"/>
    </location>
    <ligand>
        <name>Mg(2+)</name>
        <dbReference type="ChEBI" id="CHEBI:18420"/>
    </ligand>
</feature>
<dbReference type="Pfam" id="PF03952">
    <property type="entry name" value="Enolase_N"/>
    <property type="match status" value="1"/>
</dbReference>
<dbReference type="SUPFAM" id="SSF51604">
    <property type="entry name" value="Enolase C-terminal domain-like"/>
    <property type="match status" value="1"/>
</dbReference>
<feature type="binding site" evidence="11">
    <location>
        <position position="392"/>
    </location>
    <ligand>
        <name>substrate</name>
    </ligand>
</feature>
<dbReference type="InterPro" id="IPR020811">
    <property type="entry name" value="Enolase_N"/>
</dbReference>
<evidence type="ECO:0000256" key="5">
    <source>
        <dbReference type="ARBA" id="ARBA00022525"/>
    </source>
</evidence>
<dbReference type="Proteomes" id="UP000230093">
    <property type="component" value="Unassembled WGS sequence"/>
</dbReference>
<dbReference type="GO" id="GO:0006096">
    <property type="term" value="P:glycolytic process"/>
    <property type="evidence" value="ECO:0007669"/>
    <property type="project" value="UniProtKB-UniRule"/>
</dbReference>
<feature type="binding site" evidence="11">
    <location>
        <position position="289"/>
    </location>
    <ligand>
        <name>substrate</name>
    </ligand>
</feature>
<feature type="active site" description="Proton acceptor" evidence="9 10">
    <location>
        <position position="341"/>
    </location>
</feature>
<evidence type="ECO:0000256" key="7">
    <source>
        <dbReference type="ARBA" id="ARBA00023152"/>
    </source>
</evidence>
<dbReference type="SMART" id="SM01192">
    <property type="entry name" value="Enolase_C"/>
    <property type="match status" value="1"/>
</dbReference>
<evidence type="ECO:0000256" key="8">
    <source>
        <dbReference type="ARBA" id="ARBA00023239"/>
    </source>
</evidence>
<dbReference type="CDD" id="cd03313">
    <property type="entry name" value="enolase"/>
    <property type="match status" value="1"/>
</dbReference>
<evidence type="ECO:0000313" key="16">
    <source>
        <dbReference type="Proteomes" id="UP000230093"/>
    </source>
</evidence>
<comment type="cofactor">
    <cofactor evidence="9">
        <name>Mg(2+)</name>
        <dbReference type="ChEBI" id="CHEBI:18420"/>
    </cofactor>
    <text evidence="9">Binds a second Mg(2+) ion via substrate during catalysis.</text>
</comment>
<dbReference type="GO" id="GO:0005576">
    <property type="term" value="C:extracellular region"/>
    <property type="evidence" value="ECO:0007669"/>
    <property type="project" value="UniProtKB-SubCell"/>
</dbReference>
<evidence type="ECO:0000256" key="6">
    <source>
        <dbReference type="ARBA" id="ARBA00022842"/>
    </source>
</evidence>
<dbReference type="SFLD" id="SFLDG00178">
    <property type="entry name" value="enolase"/>
    <property type="match status" value="1"/>
</dbReference>
<protein>
    <recommendedName>
        <fullName evidence="4 9">Enolase</fullName>
        <ecNumber evidence="3 9">4.2.1.11</ecNumber>
    </recommendedName>
    <alternativeName>
        <fullName evidence="9">2-phospho-D-glycerate hydro-lyase</fullName>
    </alternativeName>
    <alternativeName>
        <fullName evidence="9">2-phosphoglycerate dehydratase</fullName>
    </alternativeName>
</protein>
<comment type="catalytic activity">
    <reaction evidence="9">
        <text>(2R)-2-phosphoglycerate = phosphoenolpyruvate + H2O</text>
        <dbReference type="Rhea" id="RHEA:10164"/>
        <dbReference type="ChEBI" id="CHEBI:15377"/>
        <dbReference type="ChEBI" id="CHEBI:58289"/>
        <dbReference type="ChEBI" id="CHEBI:58702"/>
        <dbReference type="EC" id="4.2.1.11"/>
    </reaction>
</comment>
<evidence type="ECO:0000256" key="11">
    <source>
        <dbReference type="PIRSR" id="PIRSR001400-2"/>
    </source>
</evidence>
<feature type="binding site" evidence="9 12">
    <location>
        <position position="316"/>
    </location>
    <ligand>
        <name>Mg(2+)</name>
        <dbReference type="ChEBI" id="CHEBI:18420"/>
    </ligand>
</feature>
<feature type="binding site" evidence="9">
    <location>
        <position position="392"/>
    </location>
    <ligand>
        <name>(2R)-2-phosphoglycerate</name>
        <dbReference type="ChEBI" id="CHEBI:58289"/>
    </ligand>
</feature>
<evidence type="ECO:0000256" key="1">
    <source>
        <dbReference type="ARBA" id="ARBA00005031"/>
    </source>
</evidence>
<dbReference type="InterPro" id="IPR036849">
    <property type="entry name" value="Enolase-like_C_sf"/>
</dbReference>
<dbReference type="GO" id="GO:0000015">
    <property type="term" value="C:phosphopyruvate hydratase complex"/>
    <property type="evidence" value="ECO:0007669"/>
    <property type="project" value="InterPro"/>
</dbReference>
<comment type="similarity">
    <text evidence="2 9">Belongs to the enolase family.</text>
</comment>
<dbReference type="PANTHER" id="PTHR11902">
    <property type="entry name" value="ENOLASE"/>
    <property type="match status" value="1"/>
</dbReference>
<dbReference type="InterPro" id="IPR000941">
    <property type="entry name" value="Enolase"/>
</dbReference>
<keyword evidence="7 9" id="KW-0324">Glycolysis</keyword>
<dbReference type="GO" id="GO:0000287">
    <property type="term" value="F:magnesium ion binding"/>
    <property type="evidence" value="ECO:0007669"/>
    <property type="project" value="UniProtKB-UniRule"/>
</dbReference>
<reference evidence="16" key="1">
    <citation type="submission" date="2017-09" db="EMBL/GenBank/DDBJ databases">
        <title>Depth-based differentiation of microbial function through sediment-hosted aquifers and enrichment of novel symbionts in the deep terrestrial subsurface.</title>
        <authorList>
            <person name="Probst A.J."/>
            <person name="Ladd B."/>
            <person name="Jarett J.K."/>
            <person name="Geller-Mcgrath D.E."/>
            <person name="Sieber C.M.K."/>
            <person name="Emerson J.B."/>
            <person name="Anantharaman K."/>
            <person name="Thomas B.C."/>
            <person name="Malmstrom R."/>
            <person name="Stieglmeier M."/>
            <person name="Klingl A."/>
            <person name="Woyke T."/>
            <person name="Ryan C.M."/>
            <person name="Banfield J.F."/>
        </authorList>
    </citation>
    <scope>NUCLEOTIDE SEQUENCE [LARGE SCALE GENOMIC DNA]</scope>
</reference>
<feature type="binding site" evidence="11">
    <location>
        <begin position="368"/>
        <end position="371"/>
    </location>
    <ligand>
        <name>substrate</name>
    </ligand>
</feature>
<evidence type="ECO:0000259" key="13">
    <source>
        <dbReference type="SMART" id="SM01192"/>
    </source>
</evidence>
<evidence type="ECO:0000256" key="2">
    <source>
        <dbReference type="ARBA" id="ARBA00009604"/>
    </source>
</evidence>
<dbReference type="PRINTS" id="PR00148">
    <property type="entry name" value="ENOLASE"/>
</dbReference>
<keyword evidence="8 9" id="KW-0456">Lyase</keyword>
<feature type="domain" description="Enolase N-terminal" evidence="14">
    <location>
        <begin position="3"/>
        <end position="133"/>
    </location>
</feature>
<keyword evidence="9" id="KW-0963">Cytoplasm</keyword>
<evidence type="ECO:0000259" key="14">
    <source>
        <dbReference type="SMART" id="SM01193"/>
    </source>
</evidence>